<protein>
    <submittedName>
        <fullName evidence="2">Uncharacterized protein</fullName>
    </submittedName>
</protein>
<reference evidence="2" key="1">
    <citation type="submission" date="2018-11" db="EMBL/GenBank/DDBJ databases">
        <authorList>
            <consortium name="Pathogen Informatics"/>
        </authorList>
    </citation>
    <scope>NUCLEOTIDE SEQUENCE</scope>
</reference>
<dbReference type="InterPro" id="IPR000048">
    <property type="entry name" value="IQ_motif_EF-hand-BS"/>
</dbReference>
<dbReference type="SMART" id="SM00015">
    <property type="entry name" value="IQ"/>
    <property type="match status" value="3"/>
</dbReference>
<name>A0A3S5AVI0_9PLAT</name>
<gene>
    <name evidence="2" type="ORF">PXEA_LOCUS26553</name>
</gene>
<evidence type="ECO:0000256" key="1">
    <source>
        <dbReference type="SAM" id="MobiDB-lite"/>
    </source>
</evidence>
<accession>A0A3S5AVI0</accession>
<feature type="region of interest" description="Disordered" evidence="1">
    <location>
        <begin position="441"/>
        <end position="470"/>
    </location>
</feature>
<sequence length="509" mass="57284">MLKQDKDDMIHTACSIHCTQLQALKQKSCKKAGTSLPSPHFRPVQVTPGSGWIFTSLLAEAALPSHFFCNPLEDRFIWWPSPGLLFSRAVGLAEPCLTEALAGLLADPAHADDLPRLDTGLLSREEVTCCVALGNLVSEVSDLDRVVPPGGVGDWTHLHWTHVVSTLRRGTVLCQAVWRGRRQRRVYRSRLAWLTDRPVCLPACLRLQRAWRRRVCRRQLKTASGIRAHRQHGLVRLQAAWRGRQLRCGLVELLLLPLMATAASRLRLLRRVALQPVSARFAAASLAPEADCLARLEVLRLGLARRMLPRVRRRVHHRVPAPMLIGRDRSRVYSGLLYQLYARPDLLAVAVSTCAGCESAPGAEFWRRDVLAETLFGPQPRLTPLGLALERVCLAVFRYGACPAGRARLHFLIARLMHADLAFLRRQTHIRNHTQHQTQLYIQHQDQHHTENHTQPQIKHHKNPQADSDDVDLPDLTKLPLLMFALRLAVSLARLIQVGAGRDWPTACK</sequence>
<comment type="caution">
    <text evidence="2">The sequence shown here is derived from an EMBL/GenBank/DDBJ whole genome shotgun (WGS) entry which is preliminary data.</text>
</comment>
<organism evidence="2 3">
    <name type="scientific">Protopolystoma xenopodis</name>
    <dbReference type="NCBI Taxonomy" id="117903"/>
    <lineage>
        <taxon>Eukaryota</taxon>
        <taxon>Metazoa</taxon>
        <taxon>Spiralia</taxon>
        <taxon>Lophotrochozoa</taxon>
        <taxon>Platyhelminthes</taxon>
        <taxon>Monogenea</taxon>
        <taxon>Polyopisthocotylea</taxon>
        <taxon>Polystomatidea</taxon>
        <taxon>Polystomatidae</taxon>
        <taxon>Protopolystoma</taxon>
    </lineage>
</organism>
<dbReference type="Proteomes" id="UP000784294">
    <property type="component" value="Unassembled WGS sequence"/>
</dbReference>
<keyword evidence="3" id="KW-1185">Reference proteome</keyword>
<evidence type="ECO:0000313" key="3">
    <source>
        <dbReference type="Proteomes" id="UP000784294"/>
    </source>
</evidence>
<dbReference type="EMBL" id="CAAALY010245188">
    <property type="protein sequence ID" value="VEL33113.1"/>
    <property type="molecule type" value="Genomic_DNA"/>
</dbReference>
<proteinExistence type="predicted"/>
<evidence type="ECO:0000313" key="2">
    <source>
        <dbReference type="EMBL" id="VEL33113.1"/>
    </source>
</evidence>
<dbReference type="AlphaFoldDB" id="A0A3S5AVI0"/>
<dbReference type="PROSITE" id="PS50096">
    <property type="entry name" value="IQ"/>
    <property type="match status" value="1"/>
</dbReference>